<evidence type="ECO:0000256" key="3">
    <source>
        <dbReference type="ARBA" id="ARBA00022692"/>
    </source>
</evidence>
<accession>A0ABY8R146</accession>
<comment type="subcellular location">
    <subcellularLocation>
        <location evidence="1">Cell membrane</location>
        <topology evidence="1">Multi-pass membrane protein</topology>
    </subcellularLocation>
</comment>
<evidence type="ECO:0000256" key="4">
    <source>
        <dbReference type="ARBA" id="ARBA00022960"/>
    </source>
</evidence>
<keyword evidence="4" id="KW-0133">Cell shape</keyword>
<dbReference type="NCBIfam" id="TIGR01695">
    <property type="entry name" value="murJ_mviN"/>
    <property type="match status" value="1"/>
</dbReference>
<evidence type="ECO:0000256" key="6">
    <source>
        <dbReference type="ARBA" id="ARBA00022989"/>
    </source>
</evidence>
<feature type="transmembrane region" description="Helical" evidence="8">
    <location>
        <begin position="357"/>
        <end position="377"/>
    </location>
</feature>
<evidence type="ECO:0000256" key="2">
    <source>
        <dbReference type="ARBA" id="ARBA00022475"/>
    </source>
</evidence>
<feature type="transmembrane region" description="Helical" evidence="8">
    <location>
        <begin position="483"/>
        <end position="505"/>
    </location>
</feature>
<evidence type="ECO:0000256" key="1">
    <source>
        <dbReference type="ARBA" id="ARBA00004651"/>
    </source>
</evidence>
<proteinExistence type="predicted"/>
<sequence length="530" mass="55434">MTAGTLVSRILGFVKAIVLAAAIGSTIGGSADAFDVANKIPNNIYMLIAGGVLNAVLVPQIVRASKQSDGGKNYTDRLLTLSISGLLIVTLILTALSGLMVRVYASSGWSQDQIALATAFAYWCIPQVFFYGLYTLLGQVLNAKGSFGPYMWAPVINNIVSIAGLVAFIALFGRGDQGQHPVGSWDDGKISLIAGTATLGVVAQALILIWPLMRSGFRFMPRFGFRGVGLSRASKVAGWTFAAVLIGQIGFIVTSQVASSATSQSGESSASNAAYTLGFLVFMLPHSLAAVSIATALFTPMSHDAASGDLDAVRRNFSAGLRTVAVVNVFATAALLVLAGQVGLILAGGTREQGASIGMVIVAMVLGLVPFSANYLIQRVFYAFEDARTPFLVQIPVVVLTAAGVLASATLPKQWIVVGIGLAMSLANTIGAVLAAGQLRRRLGSIDGDRILSAHVKLAFAAVLSSAAGVLSLWPLAEFSWSGRAGSFVTVLIVGTVMAIVYFVFCHVFRVSEVRDVLAAVVGRRGRQVR</sequence>
<keyword evidence="7 8" id="KW-0472">Membrane</keyword>
<feature type="transmembrane region" description="Helical" evidence="8">
    <location>
        <begin position="78"/>
        <end position="101"/>
    </location>
</feature>
<feature type="transmembrane region" description="Helical" evidence="8">
    <location>
        <begin position="43"/>
        <end position="62"/>
    </location>
</feature>
<dbReference type="PANTHER" id="PTHR47019">
    <property type="entry name" value="LIPID II FLIPPASE MURJ"/>
    <property type="match status" value="1"/>
</dbReference>
<dbReference type="InterPro" id="IPR004268">
    <property type="entry name" value="MurJ"/>
</dbReference>
<keyword evidence="10" id="KW-1185">Reference proteome</keyword>
<gene>
    <name evidence="9" type="primary">murJ</name>
    <name evidence="9" type="ORF">LWF01_17175</name>
</gene>
<feature type="transmembrane region" description="Helical" evidence="8">
    <location>
        <begin position="319"/>
        <end position="345"/>
    </location>
</feature>
<dbReference type="EMBL" id="CP090958">
    <property type="protein sequence ID" value="WGW14150.1"/>
    <property type="molecule type" value="Genomic_DNA"/>
</dbReference>
<protein>
    <submittedName>
        <fullName evidence="9">Murein biosynthesis integral membrane protein MurJ</fullName>
    </submittedName>
</protein>
<feature type="transmembrane region" description="Helical" evidence="8">
    <location>
        <begin position="149"/>
        <end position="172"/>
    </location>
</feature>
<dbReference type="Proteomes" id="UP001209083">
    <property type="component" value="Chromosome"/>
</dbReference>
<feature type="transmembrane region" description="Helical" evidence="8">
    <location>
        <begin position="458"/>
        <end position="477"/>
    </location>
</feature>
<evidence type="ECO:0000256" key="8">
    <source>
        <dbReference type="SAM" id="Phobius"/>
    </source>
</evidence>
<dbReference type="PANTHER" id="PTHR47019:SF1">
    <property type="entry name" value="LIPID II FLIPPASE MURJ"/>
    <property type="match status" value="1"/>
</dbReference>
<dbReference type="PRINTS" id="PR01806">
    <property type="entry name" value="VIRFACTRMVIN"/>
</dbReference>
<feature type="transmembrane region" description="Helical" evidence="8">
    <location>
        <begin position="273"/>
        <end position="298"/>
    </location>
</feature>
<evidence type="ECO:0000313" key="9">
    <source>
        <dbReference type="EMBL" id="WGW14150.1"/>
    </source>
</evidence>
<organism evidence="9 10">
    <name type="scientific">Saxibacter everestensis</name>
    <dbReference type="NCBI Taxonomy" id="2909229"/>
    <lineage>
        <taxon>Bacteria</taxon>
        <taxon>Bacillati</taxon>
        <taxon>Actinomycetota</taxon>
        <taxon>Actinomycetes</taxon>
        <taxon>Micrococcales</taxon>
        <taxon>Brevibacteriaceae</taxon>
        <taxon>Saxibacter</taxon>
    </lineage>
</organism>
<feature type="transmembrane region" description="Helical" evidence="8">
    <location>
        <begin position="233"/>
        <end position="253"/>
    </location>
</feature>
<evidence type="ECO:0000256" key="5">
    <source>
        <dbReference type="ARBA" id="ARBA00022984"/>
    </source>
</evidence>
<feature type="transmembrane region" description="Helical" evidence="8">
    <location>
        <begin position="192"/>
        <end position="212"/>
    </location>
</feature>
<dbReference type="InterPro" id="IPR051050">
    <property type="entry name" value="Lipid_II_flippase_MurJ/MviN"/>
</dbReference>
<name>A0ABY8R146_9MICO</name>
<feature type="transmembrane region" description="Helical" evidence="8">
    <location>
        <begin position="415"/>
        <end position="437"/>
    </location>
</feature>
<feature type="transmembrane region" description="Helical" evidence="8">
    <location>
        <begin position="389"/>
        <end position="409"/>
    </location>
</feature>
<feature type="transmembrane region" description="Helical" evidence="8">
    <location>
        <begin position="113"/>
        <end position="137"/>
    </location>
</feature>
<dbReference type="Pfam" id="PF03023">
    <property type="entry name" value="MurJ"/>
    <property type="match status" value="1"/>
</dbReference>
<keyword evidence="3 8" id="KW-0812">Transmembrane</keyword>
<reference evidence="9 10" key="1">
    <citation type="submission" date="2023-05" db="EMBL/GenBank/DDBJ databases">
        <title>Lithophilousrod everest ZFBP1038 complete genpme.</title>
        <authorList>
            <person name="Tian M."/>
        </authorList>
    </citation>
    <scope>NUCLEOTIDE SEQUENCE [LARGE SCALE GENOMIC DNA]</scope>
    <source>
        <strain evidence="9 10">ZFBP1038</strain>
    </source>
</reference>
<keyword evidence="5" id="KW-0573">Peptidoglycan synthesis</keyword>
<keyword evidence="6 8" id="KW-1133">Transmembrane helix</keyword>
<keyword evidence="2" id="KW-1003">Cell membrane</keyword>
<evidence type="ECO:0000313" key="10">
    <source>
        <dbReference type="Proteomes" id="UP001209083"/>
    </source>
</evidence>
<evidence type="ECO:0000256" key="7">
    <source>
        <dbReference type="ARBA" id="ARBA00023136"/>
    </source>
</evidence>
<dbReference type="CDD" id="cd13123">
    <property type="entry name" value="MATE_MurJ_like"/>
    <property type="match status" value="1"/>
</dbReference>